<accession>A0A1F7HJZ7</accession>
<comment type="caution">
    <text evidence="2">The sequence shown here is derived from an EMBL/GenBank/DDBJ whole genome shotgun (WGS) entry which is preliminary data.</text>
</comment>
<evidence type="ECO:0000313" key="2">
    <source>
        <dbReference type="EMBL" id="OGK31092.1"/>
    </source>
</evidence>
<protein>
    <recommendedName>
        <fullName evidence="4">Glycosyltransferase subfamily 4-like N-terminal domain-containing protein</fullName>
    </recommendedName>
</protein>
<evidence type="ECO:0000256" key="1">
    <source>
        <dbReference type="ARBA" id="ARBA00022679"/>
    </source>
</evidence>
<dbReference type="GO" id="GO:0016757">
    <property type="term" value="F:glycosyltransferase activity"/>
    <property type="evidence" value="ECO:0007669"/>
    <property type="project" value="TreeGrafter"/>
</dbReference>
<name>A0A1F7HJZ7_9BACT</name>
<dbReference type="EMBL" id="MFZV01000025">
    <property type="protein sequence ID" value="OGK31092.1"/>
    <property type="molecule type" value="Genomic_DNA"/>
</dbReference>
<keyword evidence="1" id="KW-0808">Transferase</keyword>
<dbReference type="Proteomes" id="UP000177199">
    <property type="component" value="Unassembled WGS sequence"/>
</dbReference>
<proteinExistence type="predicted"/>
<sequence length="178" mass="20933">MRIGIDISQLAYEETGVSNYLFKLLVNLFKIDKKNDYILFFSSLRRDLPLFIESKLREGNRATIKKFKFPPTFLEIIWNKYHSFPIERFVGDVDIFITSDWTEPPSRNAKKATIIYDLVVYKNPQETSSKIVETHKRKLKWVKMESDLIFCISEASKKDAMEILGIEEKRLKVIYPGI</sequence>
<gene>
    <name evidence="2" type="ORF">A3F29_04510</name>
</gene>
<evidence type="ECO:0000313" key="3">
    <source>
        <dbReference type="Proteomes" id="UP000177199"/>
    </source>
</evidence>
<dbReference type="AlphaFoldDB" id="A0A1F7HJZ7"/>
<dbReference type="PANTHER" id="PTHR46401">
    <property type="entry name" value="GLYCOSYLTRANSFERASE WBBK-RELATED"/>
    <property type="match status" value="1"/>
</dbReference>
<reference evidence="2 3" key="1">
    <citation type="journal article" date="2016" name="Nat. Commun.">
        <title>Thousands of microbial genomes shed light on interconnected biogeochemical processes in an aquifer system.</title>
        <authorList>
            <person name="Anantharaman K."/>
            <person name="Brown C.T."/>
            <person name="Hug L.A."/>
            <person name="Sharon I."/>
            <person name="Castelle C.J."/>
            <person name="Probst A.J."/>
            <person name="Thomas B.C."/>
            <person name="Singh A."/>
            <person name="Wilkins M.J."/>
            <person name="Karaoz U."/>
            <person name="Brodie E.L."/>
            <person name="Williams K.H."/>
            <person name="Hubbard S.S."/>
            <person name="Banfield J.F."/>
        </authorList>
    </citation>
    <scope>NUCLEOTIDE SEQUENCE [LARGE SCALE GENOMIC DNA]</scope>
</reference>
<organism evidence="2 3">
    <name type="scientific">Candidatus Roizmanbacteria bacterium RIFCSPHIGHO2_12_FULL_33_9</name>
    <dbReference type="NCBI Taxonomy" id="1802045"/>
    <lineage>
        <taxon>Bacteria</taxon>
        <taxon>Candidatus Roizmaniibacteriota</taxon>
    </lineage>
</organism>
<dbReference type="SUPFAM" id="SSF53756">
    <property type="entry name" value="UDP-Glycosyltransferase/glycogen phosphorylase"/>
    <property type="match status" value="1"/>
</dbReference>
<dbReference type="PANTHER" id="PTHR46401:SF2">
    <property type="entry name" value="GLYCOSYLTRANSFERASE WBBK-RELATED"/>
    <property type="match status" value="1"/>
</dbReference>
<evidence type="ECO:0008006" key="4">
    <source>
        <dbReference type="Google" id="ProtNLM"/>
    </source>
</evidence>
<dbReference type="GO" id="GO:0009103">
    <property type="term" value="P:lipopolysaccharide biosynthetic process"/>
    <property type="evidence" value="ECO:0007669"/>
    <property type="project" value="TreeGrafter"/>
</dbReference>